<name>A0A7G2CFG5_9TRYP</name>
<dbReference type="GO" id="GO:0003729">
    <property type="term" value="F:mRNA binding"/>
    <property type="evidence" value="ECO:0007669"/>
    <property type="project" value="TreeGrafter"/>
</dbReference>
<protein>
    <submittedName>
        <fullName evidence="4">Uncharacterized protein</fullName>
    </submittedName>
</protein>
<dbReference type="Proteomes" id="UP000515908">
    <property type="component" value="Chromosome 08"/>
</dbReference>
<dbReference type="PANTHER" id="PTHR13389">
    <property type="entry name" value="PUMILIO HOMOLOG 3"/>
    <property type="match status" value="1"/>
</dbReference>
<keyword evidence="5" id="KW-1185">Reference proteome</keyword>
<evidence type="ECO:0000313" key="4">
    <source>
        <dbReference type="EMBL" id="CAD2217433.1"/>
    </source>
</evidence>
<dbReference type="Gene3D" id="1.25.10.10">
    <property type="entry name" value="Leucine-rich Repeat Variant"/>
    <property type="match status" value="1"/>
</dbReference>
<evidence type="ECO:0000256" key="2">
    <source>
        <dbReference type="PROSITE-ProRule" id="PRU00317"/>
    </source>
</evidence>
<dbReference type="AlphaFoldDB" id="A0A7G2CFG5"/>
<evidence type="ECO:0000256" key="3">
    <source>
        <dbReference type="SAM" id="MobiDB-lite"/>
    </source>
</evidence>
<dbReference type="InterPro" id="IPR011989">
    <property type="entry name" value="ARM-like"/>
</dbReference>
<dbReference type="PANTHER" id="PTHR13389:SF0">
    <property type="entry name" value="PUMILIO HOMOLOG 3"/>
    <property type="match status" value="1"/>
</dbReference>
<dbReference type="InterPro" id="IPR001313">
    <property type="entry name" value="Pumilio_RNA-bd_rpt"/>
</dbReference>
<organism evidence="4 5">
    <name type="scientific">Angomonas deanei</name>
    <dbReference type="NCBI Taxonomy" id="59799"/>
    <lineage>
        <taxon>Eukaryota</taxon>
        <taxon>Discoba</taxon>
        <taxon>Euglenozoa</taxon>
        <taxon>Kinetoplastea</taxon>
        <taxon>Metakinetoplastina</taxon>
        <taxon>Trypanosomatida</taxon>
        <taxon>Trypanosomatidae</taxon>
        <taxon>Strigomonadinae</taxon>
        <taxon>Angomonas</taxon>
    </lineage>
</organism>
<dbReference type="OrthoDB" id="497380at2759"/>
<proteinExistence type="predicted"/>
<dbReference type="SUPFAM" id="SSF48371">
    <property type="entry name" value="ARM repeat"/>
    <property type="match status" value="1"/>
</dbReference>
<feature type="region of interest" description="Disordered" evidence="3">
    <location>
        <begin position="372"/>
        <end position="419"/>
    </location>
</feature>
<feature type="repeat" description="Pumilio" evidence="2">
    <location>
        <begin position="190"/>
        <end position="227"/>
    </location>
</feature>
<dbReference type="EMBL" id="LR877152">
    <property type="protein sequence ID" value="CAD2217433.1"/>
    <property type="molecule type" value="Genomic_DNA"/>
</dbReference>
<dbReference type="InterPro" id="IPR040059">
    <property type="entry name" value="PUM3"/>
</dbReference>
<gene>
    <name evidence="4" type="ORF">ADEAN_000491100</name>
</gene>
<sequence>MKWVSKDFSCYASDAYAHFVVMSIVRHAPHDVFKTLLASLIPNVSHLISHKFGIVTLHAAYSSKWCGKLDCQLLLLSVLKENVSVMKRWEGYPVLEDVLQKNPTLQKRLLPRLFDLCDKLVSQKEAIQFPFVQKLVYAYVKCGTREEVSELCETLRPYLASISTTREGAPLASLAFSLTEPKRRKEILQNFKDNLGEISTNKYGAPVIARLFDLLYDAQMLQKYVVADMTAHIGQVFSSPYGYLILMHLLTPHKERKDKFLLQNWHEHNLFSVENKEWNHHTWLTADYQTEVIEICSKPAQASHLLCLPAVVKSVIQYLKTTENKEKINRHQAFLVCREILHVEETEPMYRAAFSLTEADREVLRGFVGTKAAAEEEASTKKSPRKVEKKEKTTKKRARPADESAPKKDKSTKKVKKSQ</sequence>
<keyword evidence="1" id="KW-0677">Repeat</keyword>
<evidence type="ECO:0000256" key="1">
    <source>
        <dbReference type="ARBA" id="ARBA00022737"/>
    </source>
</evidence>
<dbReference type="InterPro" id="IPR016024">
    <property type="entry name" value="ARM-type_fold"/>
</dbReference>
<feature type="compositionally biased region" description="Basic residues" evidence="3">
    <location>
        <begin position="410"/>
        <end position="419"/>
    </location>
</feature>
<dbReference type="VEuPathDB" id="TriTrypDB:ADEAN_000491100"/>
<feature type="compositionally biased region" description="Basic and acidic residues" evidence="3">
    <location>
        <begin position="399"/>
        <end position="409"/>
    </location>
</feature>
<dbReference type="GO" id="GO:0005730">
    <property type="term" value="C:nucleolus"/>
    <property type="evidence" value="ECO:0007669"/>
    <property type="project" value="TreeGrafter"/>
</dbReference>
<reference evidence="4 5" key="1">
    <citation type="submission" date="2020-08" db="EMBL/GenBank/DDBJ databases">
        <authorList>
            <person name="Newling K."/>
            <person name="Davey J."/>
            <person name="Forrester S."/>
        </authorList>
    </citation>
    <scope>NUCLEOTIDE SEQUENCE [LARGE SCALE GENOMIC DNA]</scope>
    <source>
        <strain evidence="5">Crithidia deanei Carvalho (ATCC PRA-265)</strain>
    </source>
</reference>
<dbReference type="GO" id="GO:0006417">
    <property type="term" value="P:regulation of translation"/>
    <property type="evidence" value="ECO:0007669"/>
    <property type="project" value="TreeGrafter"/>
</dbReference>
<evidence type="ECO:0000313" key="5">
    <source>
        <dbReference type="Proteomes" id="UP000515908"/>
    </source>
</evidence>
<accession>A0A7G2CFG5</accession>
<dbReference type="PROSITE" id="PS50302">
    <property type="entry name" value="PUM"/>
    <property type="match status" value="1"/>
</dbReference>